<evidence type="ECO:0000256" key="2">
    <source>
        <dbReference type="SAM" id="Coils"/>
    </source>
</evidence>
<keyword evidence="6" id="KW-1185">Reference proteome</keyword>
<proteinExistence type="predicted"/>
<evidence type="ECO:0000256" key="3">
    <source>
        <dbReference type="SAM" id="Phobius"/>
    </source>
</evidence>
<dbReference type="InterPro" id="IPR001841">
    <property type="entry name" value="Znf_RING"/>
</dbReference>
<feature type="transmembrane region" description="Helical" evidence="3">
    <location>
        <begin position="134"/>
        <end position="155"/>
    </location>
</feature>
<keyword evidence="2" id="KW-0175">Coiled coil</keyword>
<keyword evidence="3" id="KW-0812">Transmembrane</keyword>
<dbReference type="PROSITE" id="PS50089">
    <property type="entry name" value="ZF_RING_2"/>
    <property type="match status" value="1"/>
</dbReference>
<feature type="transmembrane region" description="Helical" evidence="3">
    <location>
        <begin position="167"/>
        <end position="190"/>
    </location>
</feature>
<sequence>MEKSERRLSEATITTLRSSRGAVMVNENGSYVYVCLLKNESMIGSSQKIVQEPQQIMLPMFGDNELAFYINPQDLPDLVDEVLDTYLTHSRAFLVFMLGQMMVEIIFDSLIWLNQSRIEKLLAMIYNQVPLVDIHSIMILCSCINILFQCIYYTSGIHGAWFKSYKILNLFSNFSIFGMFLQIFLSYSYYVCFPSSIMHLFQISEPSDFKFDSIASLIYDQYLMRQQQQLPRLSEDEQFPGRLHTQSRKLKFGTTENFNKKSKKQSPMAESQFIKQIDTKLEQYNKDIELRNDMIVTIEKGFESVRQELIKEKLLNEEKTKQLQELGQQYQSAQSKLKSIHESNKNTGQQGIDKDKDKIQQLETVQKAILAKEHQLNQTIDTLNTQLNDITHKIKIKEEMPDDSKKLKDLIRKSEEKKYKSQAIMDELKKNLESIQAEKLLIKNQMDQYKKEYLAKEECLSSEFNNTQNKVKELQKERNQLQEQVKKQPINTQDQNNKLQEAVNQFKQQLTEQNKLKDKEIHQWNGNLDIQIKNFDQLTHQIEEYKLKIETSTKNLNEKTISVEQLNKAIGEQEKTLKDQQTEIKLLSQKIDEFNKKLGDSKPKNMSQVIETIVILEKTHKEIQKGLACTFCNKFIKQPVTIIPCGHSYCFECKKGYQKECCKCGPKLKIEAMYRNELLDDIIQMVKLVEQSILNMKQITQNQ</sequence>
<dbReference type="OrthoDB" id="6105938at2759"/>
<dbReference type="GO" id="GO:0008270">
    <property type="term" value="F:zinc ion binding"/>
    <property type="evidence" value="ECO:0007669"/>
    <property type="project" value="UniProtKB-KW"/>
</dbReference>
<keyword evidence="3" id="KW-0472">Membrane</keyword>
<evidence type="ECO:0000313" key="5">
    <source>
        <dbReference type="EMBL" id="CAD8151239.1"/>
    </source>
</evidence>
<feature type="domain" description="RING-type" evidence="4">
    <location>
        <begin position="629"/>
        <end position="664"/>
    </location>
</feature>
<evidence type="ECO:0000313" key="6">
    <source>
        <dbReference type="Proteomes" id="UP000689195"/>
    </source>
</evidence>
<feature type="transmembrane region" description="Helical" evidence="3">
    <location>
        <begin position="93"/>
        <end position="114"/>
    </location>
</feature>
<protein>
    <recommendedName>
        <fullName evidence="4">RING-type domain-containing protein</fullName>
    </recommendedName>
</protein>
<evidence type="ECO:0000259" key="4">
    <source>
        <dbReference type="PROSITE" id="PS50089"/>
    </source>
</evidence>
<organism evidence="5 6">
    <name type="scientific">Paramecium pentaurelia</name>
    <dbReference type="NCBI Taxonomy" id="43138"/>
    <lineage>
        <taxon>Eukaryota</taxon>
        <taxon>Sar</taxon>
        <taxon>Alveolata</taxon>
        <taxon>Ciliophora</taxon>
        <taxon>Intramacronucleata</taxon>
        <taxon>Oligohymenophorea</taxon>
        <taxon>Peniculida</taxon>
        <taxon>Parameciidae</taxon>
        <taxon>Paramecium</taxon>
    </lineage>
</organism>
<keyword evidence="1" id="KW-0863">Zinc-finger</keyword>
<name>A0A8S1TJS7_9CILI</name>
<accession>A0A8S1TJS7</accession>
<feature type="coiled-coil region" evidence="2">
    <location>
        <begin position="316"/>
        <end position="343"/>
    </location>
</feature>
<gene>
    <name evidence="5" type="ORF">PPENT_87.1.T0210242</name>
</gene>
<evidence type="ECO:0000256" key="1">
    <source>
        <dbReference type="PROSITE-ProRule" id="PRU00175"/>
    </source>
</evidence>
<keyword evidence="1" id="KW-0479">Metal-binding</keyword>
<dbReference type="AlphaFoldDB" id="A0A8S1TJS7"/>
<keyword evidence="3" id="KW-1133">Transmembrane helix</keyword>
<comment type="caution">
    <text evidence="5">The sequence shown here is derived from an EMBL/GenBank/DDBJ whole genome shotgun (WGS) entry which is preliminary data.</text>
</comment>
<dbReference type="EMBL" id="CAJJDO010000021">
    <property type="protein sequence ID" value="CAD8151239.1"/>
    <property type="molecule type" value="Genomic_DNA"/>
</dbReference>
<keyword evidence="1" id="KW-0862">Zinc</keyword>
<feature type="coiled-coil region" evidence="2">
    <location>
        <begin position="425"/>
        <end position="597"/>
    </location>
</feature>
<reference evidence="5" key="1">
    <citation type="submission" date="2021-01" db="EMBL/GenBank/DDBJ databases">
        <authorList>
            <consortium name="Genoscope - CEA"/>
            <person name="William W."/>
        </authorList>
    </citation>
    <scope>NUCLEOTIDE SEQUENCE</scope>
</reference>
<dbReference type="Proteomes" id="UP000689195">
    <property type="component" value="Unassembled WGS sequence"/>
</dbReference>